<evidence type="ECO:0000256" key="1">
    <source>
        <dbReference type="SAM" id="SignalP"/>
    </source>
</evidence>
<evidence type="ECO:0000313" key="3">
    <source>
        <dbReference type="Proteomes" id="UP000284219"/>
    </source>
</evidence>
<sequence length="210" mass="23365">MKKIASIVSMVVLFMSLMACSSEPKAMKPLNKEGVAPYVFSTDEKFLLQSIGFEQDVLFVSFKAPQAAKSMKIASYVLKKGQWLEFGGGQISLGEDAEPNARLEGLLSMLIKEDYAIQFQLVGNSLGRTTFPNSKPLEFEKAARSLATLKTSLSDFHAIELNKEIPVALMVYDEAQMIKTYDLQDYHSPEVFAEMDLVQAVTLTFSEQVK</sequence>
<dbReference type="PROSITE" id="PS51257">
    <property type="entry name" value="PROKAR_LIPOPROTEIN"/>
    <property type="match status" value="1"/>
</dbReference>
<dbReference type="EMBL" id="MCHY01000006">
    <property type="protein sequence ID" value="RKD25915.1"/>
    <property type="molecule type" value="Genomic_DNA"/>
</dbReference>
<name>A0A419SNR0_9BACL</name>
<protein>
    <submittedName>
        <fullName evidence="2">Uncharacterized protein</fullName>
    </submittedName>
</protein>
<feature type="chain" id="PRO_5019465389" evidence="1">
    <location>
        <begin position="22"/>
        <end position="210"/>
    </location>
</feature>
<reference evidence="2 3" key="1">
    <citation type="submission" date="2016-08" db="EMBL/GenBank/DDBJ databases">
        <title>Novel Firmicute Genomes.</title>
        <authorList>
            <person name="Poppleton D.I."/>
            <person name="Gribaldo S."/>
        </authorList>
    </citation>
    <scope>NUCLEOTIDE SEQUENCE [LARGE SCALE GENOMIC DNA]</scope>
    <source>
        <strain evidence="2 3">RAOx-1</strain>
    </source>
</reference>
<comment type="caution">
    <text evidence="2">The sequence shown here is derived from an EMBL/GenBank/DDBJ whole genome shotgun (WGS) entry which is preliminary data.</text>
</comment>
<accession>A0A419SNR0</accession>
<gene>
    <name evidence="2" type="ORF">BEP19_03015</name>
</gene>
<keyword evidence="3" id="KW-1185">Reference proteome</keyword>
<dbReference type="Proteomes" id="UP000284219">
    <property type="component" value="Unassembled WGS sequence"/>
</dbReference>
<evidence type="ECO:0000313" key="2">
    <source>
        <dbReference type="EMBL" id="RKD25915.1"/>
    </source>
</evidence>
<keyword evidence="1" id="KW-0732">Signal</keyword>
<dbReference type="OrthoDB" id="2987705at2"/>
<dbReference type="AlphaFoldDB" id="A0A419SNR0"/>
<organism evidence="2 3">
    <name type="scientific">Ammoniphilus oxalaticus</name>
    <dbReference type="NCBI Taxonomy" id="66863"/>
    <lineage>
        <taxon>Bacteria</taxon>
        <taxon>Bacillati</taxon>
        <taxon>Bacillota</taxon>
        <taxon>Bacilli</taxon>
        <taxon>Bacillales</taxon>
        <taxon>Paenibacillaceae</taxon>
        <taxon>Aneurinibacillus group</taxon>
        <taxon>Ammoniphilus</taxon>
    </lineage>
</organism>
<dbReference type="RefSeq" id="WP_120188594.1">
    <property type="nucleotide sequence ID" value="NZ_MCHY01000006.1"/>
</dbReference>
<feature type="signal peptide" evidence="1">
    <location>
        <begin position="1"/>
        <end position="21"/>
    </location>
</feature>
<proteinExistence type="predicted"/>